<organism evidence="1 2">
    <name type="scientific">Bacillus mycoides</name>
    <dbReference type="NCBI Taxonomy" id="1405"/>
    <lineage>
        <taxon>Bacteria</taxon>
        <taxon>Bacillati</taxon>
        <taxon>Bacillota</taxon>
        <taxon>Bacilli</taxon>
        <taxon>Bacillales</taxon>
        <taxon>Bacillaceae</taxon>
        <taxon>Bacillus</taxon>
        <taxon>Bacillus cereus group</taxon>
    </lineage>
</organism>
<proteinExistence type="predicted"/>
<feature type="non-terminal residue" evidence="1">
    <location>
        <position position="1"/>
    </location>
</feature>
<evidence type="ECO:0000313" key="1">
    <source>
        <dbReference type="EMBL" id="TKI79204.1"/>
    </source>
</evidence>
<evidence type="ECO:0000313" key="2">
    <source>
        <dbReference type="Proteomes" id="UP000305524"/>
    </source>
</evidence>
<protein>
    <submittedName>
        <fullName evidence="1">Uncharacterized protein</fullName>
    </submittedName>
</protein>
<dbReference type="Proteomes" id="UP000305524">
    <property type="component" value="Unassembled WGS sequence"/>
</dbReference>
<name>A0A4U2ZVP5_BACMY</name>
<accession>A0A4U2ZVP5</accession>
<dbReference type="AlphaFoldDB" id="A0A4U2ZVP5"/>
<reference evidence="1 2" key="1">
    <citation type="journal article" date="2019" name="Environ. Microbiol.">
        <title>An active ?-lactamase is a part of an orchestrated cell wall stress resistance network of Bacillus subtilis and related rhizosphere species.</title>
        <authorList>
            <person name="Bucher T."/>
            <person name="Keren-Paz A."/>
            <person name="Hausser J."/>
            <person name="Olender T."/>
            <person name="Cytryn E."/>
            <person name="Kolodkin-Gal I."/>
        </authorList>
    </citation>
    <scope>NUCLEOTIDE SEQUENCE [LARGE SCALE GENOMIC DNA]</scope>
    <source>
        <strain evidence="1 2">I186</strain>
    </source>
</reference>
<dbReference type="EMBL" id="SZOD01001163">
    <property type="protein sequence ID" value="TKI79204.1"/>
    <property type="molecule type" value="Genomic_DNA"/>
</dbReference>
<sequence>KKLQEGFLYEQSLFGSMPLEEIQDRLEVRVKYNLLDHAPRSLEGFEIESILTEILKKLQVEMKVPFENMVLL</sequence>
<gene>
    <name evidence="1" type="ORF">FC701_32485</name>
</gene>
<comment type="caution">
    <text evidence="1">The sequence shown here is derived from an EMBL/GenBank/DDBJ whole genome shotgun (WGS) entry which is preliminary data.</text>
</comment>